<dbReference type="EMBL" id="GGEC01084669">
    <property type="protein sequence ID" value="MBX65153.1"/>
    <property type="molecule type" value="Transcribed_RNA"/>
</dbReference>
<sequence length="14" mass="1640">MPLYACSTNFHDLQ</sequence>
<name>A0A2P2QDR3_RHIMU</name>
<protein>
    <submittedName>
        <fullName evidence="1">Uncharacterized protein</fullName>
    </submittedName>
</protein>
<organism evidence="1">
    <name type="scientific">Rhizophora mucronata</name>
    <name type="common">Asiatic mangrove</name>
    <dbReference type="NCBI Taxonomy" id="61149"/>
    <lineage>
        <taxon>Eukaryota</taxon>
        <taxon>Viridiplantae</taxon>
        <taxon>Streptophyta</taxon>
        <taxon>Embryophyta</taxon>
        <taxon>Tracheophyta</taxon>
        <taxon>Spermatophyta</taxon>
        <taxon>Magnoliopsida</taxon>
        <taxon>eudicotyledons</taxon>
        <taxon>Gunneridae</taxon>
        <taxon>Pentapetalae</taxon>
        <taxon>rosids</taxon>
        <taxon>fabids</taxon>
        <taxon>Malpighiales</taxon>
        <taxon>Rhizophoraceae</taxon>
        <taxon>Rhizophora</taxon>
    </lineage>
</organism>
<accession>A0A2P2QDR3</accession>
<proteinExistence type="predicted"/>
<evidence type="ECO:0000313" key="1">
    <source>
        <dbReference type="EMBL" id="MBX65153.1"/>
    </source>
</evidence>
<reference evidence="1" key="1">
    <citation type="submission" date="2018-02" db="EMBL/GenBank/DDBJ databases">
        <title>Rhizophora mucronata_Transcriptome.</title>
        <authorList>
            <person name="Meera S.P."/>
            <person name="Sreeshan A."/>
            <person name="Augustine A."/>
        </authorList>
    </citation>
    <scope>NUCLEOTIDE SEQUENCE</scope>
    <source>
        <tissue evidence="1">Leaf</tissue>
    </source>
</reference>